<feature type="transmembrane region" description="Helical" evidence="1">
    <location>
        <begin position="23"/>
        <end position="46"/>
    </location>
</feature>
<reference evidence="2 3" key="1">
    <citation type="submission" date="2023-04" db="EMBL/GenBank/DDBJ databases">
        <title>Genome of Basidiobolus ranarum AG-B5.</title>
        <authorList>
            <person name="Stajich J.E."/>
            <person name="Carter-House D."/>
            <person name="Gryganskyi A."/>
        </authorList>
    </citation>
    <scope>NUCLEOTIDE SEQUENCE [LARGE SCALE GENOMIC DNA]</scope>
    <source>
        <strain evidence="2 3">AG-B5</strain>
    </source>
</reference>
<keyword evidence="3" id="KW-1185">Reference proteome</keyword>
<name>A0ABR2VRJ6_9FUNG</name>
<keyword evidence="1" id="KW-0812">Transmembrane</keyword>
<organism evidence="2 3">
    <name type="scientific">Basidiobolus ranarum</name>
    <dbReference type="NCBI Taxonomy" id="34480"/>
    <lineage>
        <taxon>Eukaryota</taxon>
        <taxon>Fungi</taxon>
        <taxon>Fungi incertae sedis</taxon>
        <taxon>Zoopagomycota</taxon>
        <taxon>Entomophthoromycotina</taxon>
        <taxon>Basidiobolomycetes</taxon>
        <taxon>Basidiobolales</taxon>
        <taxon>Basidiobolaceae</taxon>
        <taxon>Basidiobolus</taxon>
    </lineage>
</organism>
<evidence type="ECO:0000313" key="3">
    <source>
        <dbReference type="Proteomes" id="UP001479436"/>
    </source>
</evidence>
<sequence>MNFITDFAREVDPSRLLGMHSTLGLLACISDSPSYNLPIYLFGIWAYQDHQATSSMKLFTFMLVGSVALDILYLVKHEWAWFGLFTILSLVLKPVTILSSVQNLQVRGDPVDTTNWTSNIPGVSAKPNNTNSYEEL</sequence>
<accession>A0ABR2VRJ6</accession>
<comment type="caution">
    <text evidence="2">The sequence shown here is derived from an EMBL/GenBank/DDBJ whole genome shotgun (WGS) entry which is preliminary data.</text>
</comment>
<dbReference type="EMBL" id="JASJQH010008071">
    <property type="protein sequence ID" value="KAK9695487.1"/>
    <property type="molecule type" value="Genomic_DNA"/>
</dbReference>
<keyword evidence="1" id="KW-1133">Transmembrane helix</keyword>
<proteinExistence type="predicted"/>
<dbReference type="Proteomes" id="UP001479436">
    <property type="component" value="Unassembled WGS sequence"/>
</dbReference>
<evidence type="ECO:0000313" key="2">
    <source>
        <dbReference type="EMBL" id="KAK9695487.1"/>
    </source>
</evidence>
<keyword evidence="1" id="KW-0472">Membrane</keyword>
<protein>
    <submittedName>
        <fullName evidence="2">Uncharacterized protein</fullName>
    </submittedName>
</protein>
<gene>
    <name evidence="2" type="ORF">K7432_012937</name>
</gene>
<feature type="transmembrane region" description="Helical" evidence="1">
    <location>
        <begin position="81"/>
        <end position="101"/>
    </location>
</feature>
<evidence type="ECO:0000256" key="1">
    <source>
        <dbReference type="SAM" id="Phobius"/>
    </source>
</evidence>
<feature type="transmembrane region" description="Helical" evidence="1">
    <location>
        <begin position="58"/>
        <end position="75"/>
    </location>
</feature>